<comment type="caution">
    <text evidence="1">The sequence shown here is derived from an EMBL/GenBank/DDBJ whole genome shotgun (WGS) entry which is preliminary data.</text>
</comment>
<protein>
    <submittedName>
        <fullName evidence="1">Uncharacterized protein</fullName>
    </submittedName>
</protein>
<reference evidence="1" key="1">
    <citation type="submission" date="2020-05" db="EMBL/GenBank/DDBJ databases">
        <title>Large-scale comparative analyses of tick genomes elucidate their genetic diversity and vector capacities.</title>
        <authorList>
            <person name="Jia N."/>
            <person name="Wang J."/>
            <person name="Shi W."/>
            <person name="Du L."/>
            <person name="Sun Y."/>
            <person name="Zhan W."/>
            <person name="Jiang J."/>
            <person name="Wang Q."/>
            <person name="Zhang B."/>
            <person name="Ji P."/>
            <person name="Sakyi L.B."/>
            <person name="Cui X."/>
            <person name="Yuan T."/>
            <person name="Jiang B."/>
            <person name="Yang W."/>
            <person name="Lam T.T.-Y."/>
            <person name="Chang Q."/>
            <person name="Ding S."/>
            <person name="Wang X."/>
            <person name="Zhu J."/>
            <person name="Ruan X."/>
            <person name="Zhao L."/>
            <person name="Wei J."/>
            <person name="Que T."/>
            <person name="Du C."/>
            <person name="Cheng J."/>
            <person name="Dai P."/>
            <person name="Han X."/>
            <person name="Huang E."/>
            <person name="Gao Y."/>
            <person name="Liu J."/>
            <person name="Shao H."/>
            <person name="Ye R."/>
            <person name="Li L."/>
            <person name="Wei W."/>
            <person name="Wang X."/>
            <person name="Wang C."/>
            <person name="Yang T."/>
            <person name="Huo Q."/>
            <person name="Li W."/>
            <person name="Guo W."/>
            <person name="Chen H."/>
            <person name="Zhou L."/>
            <person name="Ni X."/>
            <person name="Tian J."/>
            <person name="Zhou Y."/>
            <person name="Sheng Y."/>
            <person name="Liu T."/>
            <person name="Pan Y."/>
            <person name="Xia L."/>
            <person name="Li J."/>
            <person name="Zhao F."/>
            <person name="Cao W."/>
        </authorList>
    </citation>
    <scope>NUCLEOTIDE SEQUENCE</scope>
    <source>
        <strain evidence="1">Dsil-2018</strain>
    </source>
</reference>
<organism evidence="1 2">
    <name type="scientific">Dermacentor silvarum</name>
    <name type="common">Tick</name>
    <dbReference type="NCBI Taxonomy" id="543639"/>
    <lineage>
        <taxon>Eukaryota</taxon>
        <taxon>Metazoa</taxon>
        <taxon>Ecdysozoa</taxon>
        <taxon>Arthropoda</taxon>
        <taxon>Chelicerata</taxon>
        <taxon>Arachnida</taxon>
        <taxon>Acari</taxon>
        <taxon>Parasitiformes</taxon>
        <taxon>Ixodida</taxon>
        <taxon>Ixodoidea</taxon>
        <taxon>Ixodidae</taxon>
        <taxon>Rhipicephalinae</taxon>
        <taxon>Dermacentor</taxon>
    </lineage>
</organism>
<name>A0ACB8CQJ5_DERSI</name>
<proteinExistence type="predicted"/>
<gene>
    <name evidence="1" type="ORF">HPB49_007109</name>
</gene>
<evidence type="ECO:0000313" key="1">
    <source>
        <dbReference type="EMBL" id="KAH7949282.1"/>
    </source>
</evidence>
<dbReference type="Proteomes" id="UP000821865">
    <property type="component" value="Chromosome 5"/>
</dbReference>
<evidence type="ECO:0000313" key="2">
    <source>
        <dbReference type="Proteomes" id="UP000821865"/>
    </source>
</evidence>
<accession>A0ACB8CQJ5</accession>
<keyword evidence="2" id="KW-1185">Reference proteome</keyword>
<dbReference type="EMBL" id="CM023474">
    <property type="protein sequence ID" value="KAH7949282.1"/>
    <property type="molecule type" value="Genomic_DNA"/>
</dbReference>
<sequence>MEVVSGRQNGEPFEFMALDSHSVLRLSVFAAILWAIILPHPANATAGGLERRPVYNIAHMTNTIAQVDEAMELGANSIESDVAFTFNGTAAWFYHGVPCDCFRRCRRHQDVPALLDYIRKTTSTNGGIYSQRLVLLFLDLKVKKVHPMYMHNAGADIAEKLVKHLWSGVDPWRAMKVLLSSSDGEVVWGAVLTIYRLMPIMLRNVGVDISNKSERLHAIRNVYLSLGMLGHRWQGDGTTNCISFMRSASKLQKIINNRELNHHVEKVYQWTIDIPTKLRRSLRKGVDAIITNRPDRLATILKEDEFRGMVRPATIYDDPWTRFGDKSPVAGTPFVDVDVEGHS</sequence>